<dbReference type="AlphaFoldDB" id="A0A8S0TE48"/>
<dbReference type="Proteomes" id="UP000594638">
    <property type="component" value="Unassembled WGS sequence"/>
</dbReference>
<keyword evidence="2" id="KW-1185">Reference proteome</keyword>
<comment type="caution">
    <text evidence="1">The sequence shown here is derived from an EMBL/GenBank/DDBJ whole genome shotgun (WGS) entry which is preliminary data.</text>
</comment>
<proteinExistence type="predicted"/>
<name>A0A8S0TE48_OLEEU</name>
<accession>A0A8S0TE48</accession>
<organism evidence="1 2">
    <name type="scientific">Olea europaea subsp. europaea</name>
    <dbReference type="NCBI Taxonomy" id="158383"/>
    <lineage>
        <taxon>Eukaryota</taxon>
        <taxon>Viridiplantae</taxon>
        <taxon>Streptophyta</taxon>
        <taxon>Embryophyta</taxon>
        <taxon>Tracheophyta</taxon>
        <taxon>Spermatophyta</taxon>
        <taxon>Magnoliopsida</taxon>
        <taxon>eudicotyledons</taxon>
        <taxon>Gunneridae</taxon>
        <taxon>Pentapetalae</taxon>
        <taxon>asterids</taxon>
        <taxon>lamiids</taxon>
        <taxon>Lamiales</taxon>
        <taxon>Oleaceae</taxon>
        <taxon>Oleeae</taxon>
        <taxon>Olea</taxon>
    </lineage>
</organism>
<protein>
    <submittedName>
        <fullName evidence="1">Uncharacterized protein</fullName>
    </submittedName>
</protein>
<sequence length="163" mass="18360">MIEGESKSIHHVSRRRSQILVCGTLSGYKDADPLIIPEQEFYAACERRASSSWTSIHLMSTSKRNASWLILPVVICLSQRLSHACGLILAREPEKWLSHPRKAAGRASSAITLKKLECSKQAYALDTLALDNIIGFLSYYVGLWDRSNDEQVQSETIIFHSQR</sequence>
<dbReference type="OrthoDB" id="1844048at2759"/>
<dbReference type="EMBL" id="CACTIH010005785">
    <property type="protein sequence ID" value="CAA3001837.1"/>
    <property type="molecule type" value="Genomic_DNA"/>
</dbReference>
<reference evidence="1 2" key="1">
    <citation type="submission" date="2019-12" db="EMBL/GenBank/DDBJ databases">
        <authorList>
            <person name="Alioto T."/>
            <person name="Alioto T."/>
            <person name="Gomez Garrido J."/>
        </authorList>
    </citation>
    <scope>NUCLEOTIDE SEQUENCE [LARGE SCALE GENOMIC DNA]</scope>
</reference>
<evidence type="ECO:0000313" key="1">
    <source>
        <dbReference type="EMBL" id="CAA3001837.1"/>
    </source>
</evidence>
<gene>
    <name evidence="1" type="ORF">OLEA9_A068420</name>
</gene>
<evidence type="ECO:0000313" key="2">
    <source>
        <dbReference type="Proteomes" id="UP000594638"/>
    </source>
</evidence>
<dbReference type="Gramene" id="OE9A068420T1">
    <property type="protein sequence ID" value="OE9A068420C1"/>
    <property type="gene ID" value="OE9A068420"/>
</dbReference>